<proteinExistence type="predicted"/>
<reference evidence="2 3" key="1">
    <citation type="submission" date="2018-08" db="EMBL/GenBank/DDBJ databases">
        <title>Genome sequencing of Agrobacterium vitis strain ICMP 10754.</title>
        <authorList>
            <person name="Visnovsky S.B."/>
            <person name="Pitman A.R."/>
        </authorList>
    </citation>
    <scope>NUCLEOTIDE SEQUENCE [LARGE SCALE GENOMIC DNA]</scope>
    <source>
        <strain evidence="2 3">ICMP 10754</strain>
    </source>
</reference>
<dbReference type="OrthoDB" id="8454448at2"/>
<keyword evidence="1" id="KW-1133">Transmembrane helix</keyword>
<evidence type="ECO:0000256" key="1">
    <source>
        <dbReference type="SAM" id="Phobius"/>
    </source>
</evidence>
<feature type="transmembrane region" description="Helical" evidence="1">
    <location>
        <begin position="41"/>
        <end position="65"/>
    </location>
</feature>
<feature type="transmembrane region" description="Helical" evidence="1">
    <location>
        <begin position="12"/>
        <end position="35"/>
    </location>
</feature>
<keyword evidence="1" id="KW-0472">Membrane</keyword>
<dbReference type="RefSeq" id="WP_060718596.1">
    <property type="nucleotide sequence ID" value="NZ_JABFNP010000001.1"/>
</dbReference>
<dbReference type="AlphaFoldDB" id="A0A368NP02"/>
<sequence>MINKEPSLRTIIDINGRFIAAMLALFYGWLCWQWASPEWWGLGPIAILCFIGGGTHMIATIFKVVAIIRRRSAVRTFERQGGKARADHMAGERDLKDRGMIR</sequence>
<dbReference type="GeneID" id="60683840"/>
<accession>A0A368NP02</accession>
<evidence type="ECO:0000313" key="2">
    <source>
        <dbReference type="EMBL" id="KAA3529728.1"/>
    </source>
</evidence>
<comment type="caution">
    <text evidence="2">The sequence shown here is derived from an EMBL/GenBank/DDBJ whole genome shotgun (WGS) entry which is preliminary data.</text>
</comment>
<dbReference type="Proteomes" id="UP000436911">
    <property type="component" value="Unassembled WGS sequence"/>
</dbReference>
<evidence type="ECO:0008006" key="4">
    <source>
        <dbReference type="Google" id="ProtNLM"/>
    </source>
</evidence>
<gene>
    <name evidence="2" type="ORF">DXT89_08470</name>
</gene>
<evidence type="ECO:0000313" key="3">
    <source>
        <dbReference type="Proteomes" id="UP000436911"/>
    </source>
</evidence>
<protein>
    <recommendedName>
        <fullName evidence="4">Transmembrane protein</fullName>
    </recommendedName>
</protein>
<organism evidence="2 3">
    <name type="scientific">Agrobacterium vitis</name>
    <name type="common">Rhizobium vitis</name>
    <dbReference type="NCBI Taxonomy" id="373"/>
    <lineage>
        <taxon>Bacteria</taxon>
        <taxon>Pseudomonadati</taxon>
        <taxon>Pseudomonadota</taxon>
        <taxon>Alphaproteobacteria</taxon>
        <taxon>Hyphomicrobiales</taxon>
        <taxon>Rhizobiaceae</taxon>
        <taxon>Rhizobium/Agrobacterium group</taxon>
        <taxon>Agrobacterium</taxon>
    </lineage>
</organism>
<name>A0A368NP02_AGRVI</name>
<keyword evidence="1" id="KW-0812">Transmembrane</keyword>
<dbReference type="EMBL" id="QUSG01000003">
    <property type="protein sequence ID" value="KAA3529728.1"/>
    <property type="molecule type" value="Genomic_DNA"/>
</dbReference>